<reference evidence="1" key="1">
    <citation type="submission" date="2019-03" db="EMBL/GenBank/DDBJ databases">
        <title>Lake Tanganyika Metagenome-Assembled Genomes (MAGs).</title>
        <authorList>
            <person name="Tran P."/>
        </authorList>
    </citation>
    <scope>NUCLEOTIDE SEQUENCE</scope>
    <source>
        <strain evidence="1">K_DeepCast_150m_m2_040</strain>
    </source>
</reference>
<name>A0A937XES5_UNCW3</name>
<dbReference type="Proteomes" id="UP000779900">
    <property type="component" value="Unassembled WGS sequence"/>
</dbReference>
<sequence length="131" mass="14423">MRETRKTAAPRRPKPVAAVAKVDGENAVLAAISKMEHPYRAMGERLHAIIKAGAPTLTPRVWYGMPAYAKNGKVICFFRGADKFKERYMTLGFNDSANLDDGNMWPVAFALTELTPAEETRIAALVERAAS</sequence>
<proteinExistence type="predicted"/>
<evidence type="ECO:0000313" key="1">
    <source>
        <dbReference type="EMBL" id="MBM3330994.1"/>
    </source>
</evidence>
<organism evidence="1 2">
    <name type="scientific">candidate division WOR-3 bacterium</name>
    <dbReference type="NCBI Taxonomy" id="2052148"/>
    <lineage>
        <taxon>Bacteria</taxon>
        <taxon>Bacteria division WOR-3</taxon>
    </lineage>
</organism>
<comment type="caution">
    <text evidence="1">The sequence shown here is derived from an EMBL/GenBank/DDBJ whole genome shotgun (WGS) entry which is preliminary data.</text>
</comment>
<accession>A0A937XES5</accession>
<protein>
    <submittedName>
        <fullName evidence="1">DUF1801 domain-containing protein</fullName>
    </submittedName>
</protein>
<dbReference type="SUPFAM" id="SSF159888">
    <property type="entry name" value="YdhG-like"/>
    <property type="match status" value="1"/>
</dbReference>
<dbReference type="EMBL" id="VGIR01000016">
    <property type="protein sequence ID" value="MBM3330994.1"/>
    <property type="molecule type" value="Genomic_DNA"/>
</dbReference>
<gene>
    <name evidence="1" type="ORF">FJY68_03975</name>
</gene>
<evidence type="ECO:0000313" key="2">
    <source>
        <dbReference type="Proteomes" id="UP000779900"/>
    </source>
</evidence>
<dbReference type="Gene3D" id="3.90.1150.200">
    <property type="match status" value="1"/>
</dbReference>
<dbReference type="AlphaFoldDB" id="A0A937XES5"/>